<reference evidence="2" key="1">
    <citation type="journal article" date="2024" name="Proc. Natl. Acad. Sci. U.S.A.">
        <title>Extraordinary preservation of gene collinearity over three hundred million years revealed in homosporous lycophytes.</title>
        <authorList>
            <person name="Li C."/>
            <person name="Wickell D."/>
            <person name="Kuo L.Y."/>
            <person name="Chen X."/>
            <person name="Nie B."/>
            <person name="Liao X."/>
            <person name="Peng D."/>
            <person name="Ji J."/>
            <person name="Jenkins J."/>
            <person name="Williams M."/>
            <person name="Shu S."/>
            <person name="Plott C."/>
            <person name="Barry K."/>
            <person name="Rajasekar S."/>
            <person name="Grimwood J."/>
            <person name="Han X."/>
            <person name="Sun S."/>
            <person name="Hou Z."/>
            <person name="He W."/>
            <person name="Dai G."/>
            <person name="Sun C."/>
            <person name="Schmutz J."/>
            <person name="Leebens-Mack J.H."/>
            <person name="Li F.W."/>
            <person name="Wang L."/>
        </authorList>
    </citation>
    <scope>NUCLEOTIDE SEQUENCE [LARGE SCALE GENOMIC DNA]</scope>
    <source>
        <strain evidence="2">cv. PW_Plant_1</strain>
    </source>
</reference>
<organism evidence="1 2">
    <name type="scientific">Diphasiastrum complanatum</name>
    <name type="common">Issler's clubmoss</name>
    <name type="synonym">Lycopodium complanatum</name>
    <dbReference type="NCBI Taxonomy" id="34168"/>
    <lineage>
        <taxon>Eukaryota</taxon>
        <taxon>Viridiplantae</taxon>
        <taxon>Streptophyta</taxon>
        <taxon>Embryophyta</taxon>
        <taxon>Tracheophyta</taxon>
        <taxon>Lycopodiopsida</taxon>
        <taxon>Lycopodiales</taxon>
        <taxon>Lycopodiaceae</taxon>
        <taxon>Lycopodioideae</taxon>
        <taxon>Diphasiastrum</taxon>
    </lineage>
</organism>
<keyword evidence="2" id="KW-1185">Reference proteome</keyword>
<name>A0ACC2ABZ1_DIPCM</name>
<accession>A0ACC2ABZ1</accession>
<evidence type="ECO:0000313" key="2">
    <source>
        <dbReference type="Proteomes" id="UP001162992"/>
    </source>
</evidence>
<dbReference type="Proteomes" id="UP001162992">
    <property type="component" value="Chromosome 23"/>
</dbReference>
<dbReference type="EMBL" id="CM055114">
    <property type="protein sequence ID" value="KAJ7515099.1"/>
    <property type="molecule type" value="Genomic_DNA"/>
</dbReference>
<gene>
    <name evidence="1" type="ORF">O6H91_23G071300</name>
</gene>
<comment type="caution">
    <text evidence="1">The sequence shown here is derived from an EMBL/GenBank/DDBJ whole genome shotgun (WGS) entry which is preliminary data.</text>
</comment>
<evidence type="ECO:0000313" key="1">
    <source>
        <dbReference type="EMBL" id="KAJ7515099.1"/>
    </source>
</evidence>
<proteinExistence type="predicted"/>
<protein>
    <submittedName>
        <fullName evidence="1">Uncharacterized protein</fullName>
    </submittedName>
</protein>
<sequence>MVIVHSLSYVLHHTLGSVPSPTSLLSDNSNFSMEGISFRPNIAVFIGVLTTMFSLTFLLLICAKHCRRNTAGLFRSDDVEQSPTVFQTETGVDQGLMDSLPTFSFASLKGDKAGLECAICLSRYSENEILRLLPKCKHAFHVDCADRWLVLHSTCPLCRYSVSSQDLLLMDEIFAARRSLDVTIEPFQLLLQQEDQDEHNQPSPTSSQKGGLMPASDKAASDLPLATSKASVQATTMVRRFGHSIIVSDVLLQPRWSDLVPSDVLFLDTQTLFWPSDMKSGLSASSARAGEDPILRDIVSRPSTSSSGYDARLSRGKHETGAGKALADGTVSFLRRAFSLSRINQGGKSTSLSMRSMSEMTGFDMFSQSRKKDVLVAGATSEAYQTRDVERMKKWLSIAKQTIARLRGSKNTSTFD</sequence>